<evidence type="ECO:0000313" key="2">
    <source>
        <dbReference type="Proteomes" id="UP000664658"/>
    </source>
</evidence>
<gene>
    <name evidence="1" type="ORF">J2R62_11060</name>
</gene>
<comment type="caution">
    <text evidence="1">The sequence shown here is derived from an EMBL/GenBank/DDBJ whole genome shotgun (WGS) entry which is preliminary data.</text>
</comment>
<accession>A0A8I1W6G2</accession>
<organism evidence="1 2">
    <name type="scientific">Plesiomonas shigelloides</name>
    <name type="common">Aeromonas shigelloides</name>
    <dbReference type="NCBI Taxonomy" id="703"/>
    <lineage>
        <taxon>Bacteria</taxon>
        <taxon>Pseudomonadati</taxon>
        <taxon>Pseudomonadota</taxon>
        <taxon>Gammaproteobacteria</taxon>
        <taxon>Enterobacterales</taxon>
        <taxon>Enterobacteriaceae</taxon>
        <taxon>Plesiomonas</taxon>
    </lineage>
</organism>
<dbReference type="Proteomes" id="UP000664658">
    <property type="component" value="Unassembled WGS sequence"/>
</dbReference>
<sequence>MLKMPVPVTKFYGKKVLVTLAPDSMQRADAGEVDVCLEASPEMTEFYSCDDDYCHPEKTWWETPAGALPVCWYHDPCSAAHEIDAEYIANATEKLLAVRRQYVIYAMRLCLDVPAGRPMSLYEVLWFAVSRGVHQHLPESMLATMAGFKEPEPEKALKLGDKPNYFERFLIPEKREDYVAKARDVIESGHQNFLAAVEQMPPAKQDDQAEQLPIERTEKTITRLNTDPEPPASFMLRPKRIRWICEKYTQWVKKQQCVCCGAQADDPHHLIGHGQGGTATKAHDMFTFPLCRQHHDELHRDPRAWAKQYGSQLAHVIRTLDKALALGVIE</sequence>
<protein>
    <submittedName>
        <fullName evidence="1">DUF968 domain-containing protein</fullName>
    </submittedName>
</protein>
<dbReference type="Pfam" id="PF06147">
    <property type="entry name" value="DUF968"/>
    <property type="match status" value="1"/>
</dbReference>
<dbReference type="AlphaFoldDB" id="A0A8I1W6G2"/>
<reference evidence="1" key="1">
    <citation type="submission" date="2021-03" db="EMBL/GenBank/DDBJ databases">
        <title>Plesiomonas shigelloides zfcc0051, isolated from zebrafish feces.</title>
        <authorList>
            <person name="Vanderhoek Z."/>
            <person name="Gaulke C."/>
        </authorList>
    </citation>
    <scope>NUCLEOTIDE SEQUENCE</scope>
    <source>
        <strain evidence="1">Zfcc0051</strain>
    </source>
</reference>
<dbReference type="RefSeq" id="WP_207542205.1">
    <property type="nucleotide sequence ID" value="NZ_JAFNAA010000011.1"/>
</dbReference>
<proteinExistence type="predicted"/>
<name>A0A8I1W6G2_PLESH</name>
<dbReference type="InterPro" id="IPR010373">
    <property type="entry name" value="DUF968"/>
</dbReference>
<dbReference type="EMBL" id="JAFNAA010000011">
    <property type="protein sequence ID" value="MBO1108752.1"/>
    <property type="molecule type" value="Genomic_DNA"/>
</dbReference>
<evidence type="ECO:0000313" key="1">
    <source>
        <dbReference type="EMBL" id="MBO1108752.1"/>
    </source>
</evidence>